<feature type="domain" description="Xylose isomerase-like TIM barrel" evidence="2">
    <location>
        <begin position="31"/>
        <end position="269"/>
    </location>
</feature>
<dbReference type="GO" id="GO:0016853">
    <property type="term" value="F:isomerase activity"/>
    <property type="evidence" value="ECO:0007669"/>
    <property type="project" value="UniProtKB-KW"/>
</dbReference>
<name>A0AAU7CCB8_9BACT</name>
<evidence type="ECO:0000313" key="3">
    <source>
        <dbReference type="EMBL" id="XBH02815.1"/>
    </source>
</evidence>
<dbReference type="EMBL" id="CP155447">
    <property type="protein sequence ID" value="XBH02815.1"/>
    <property type="molecule type" value="Genomic_DNA"/>
</dbReference>
<dbReference type="InterPro" id="IPR036237">
    <property type="entry name" value="Xyl_isomerase-like_sf"/>
</dbReference>
<dbReference type="Pfam" id="PF01261">
    <property type="entry name" value="AP_endonuc_2"/>
    <property type="match status" value="1"/>
</dbReference>
<accession>A0AAU7CCB8</accession>
<dbReference type="Gene3D" id="3.20.20.150">
    <property type="entry name" value="Divalent-metal-dependent TIM barrel enzymes"/>
    <property type="match status" value="1"/>
</dbReference>
<dbReference type="PANTHER" id="PTHR43489:SF7">
    <property type="entry name" value="3-DEHYDRO-D-GULOSIDE 4-EPIMERASE-RELATED"/>
    <property type="match status" value="1"/>
</dbReference>
<dbReference type="RefSeq" id="WP_406695557.1">
    <property type="nucleotide sequence ID" value="NZ_CP155447.1"/>
</dbReference>
<sequence length="276" mass="29768">MAIRSAVTISLVPEARGGPFVFWDDLAAACRKASELGFDAVEIFPPGPDEVEPVTLRTLLEGHGLTLAAVGTGAGWVKHRLTLVHPESSVRSRARDFIRATIDFAGRFNAPAIIGSMQGRSGDGVDPPTAAGYLADALEELGEHAKNYGVPLVYEPLNRYETNMANTVEAGMAILRSLSTRNVVLLADLFHMNIEEADLPAAIRAGRGGIGHVHFVDSNRRPAGLGHIDYTPIVAALEEIEYQGYASAEAFPYPDSDSAAERTMQTFRQYFRTDGA</sequence>
<keyword evidence="1 3" id="KW-0413">Isomerase</keyword>
<dbReference type="InterPro" id="IPR013022">
    <property type="entry name" value="Xyl_isomerase-like_TIM-brl"/>
</dbReference>
<dbReference type="InterPro" id="IPR050417">
    <property type="entry name" value="Sugar_Epim/Isomerase"/>
</dbReference>
<evidence type="ECO:0000256" key="1">
    <source>
        <dbReference type="ARBA" id="ARBA00023235"/>
    </source>
</evidence>
<dbReference type="PANTHER" id="PTHR43489">
    <property type="entry name" value="ISOMERASE"/>
    <property type="match status" value="1"/>
</dbReference>
<organism evidence="3">
    <name type="scientific">Singulisphaera sp. Ch08</name>
    <dbReference type="NCBI Taxonomy" id="3120278"/>
    <lineage>
        <taxon>Bacteria</taxon>
        <taxon>Pseudomonadati</taxon>
        <taxon>Planctomycetota</taxon>
        <taxon>Planctomycetia</taxon>
        <taxon>Isosphaerales</taxon>
        <taxon>Isosphaeraceae</taxon>
        <taxon>Singulisphaera</taxon>
    </lineage>
</organism>
<dbReference type="SUPFAM" id="SSF51658">
    <property type="entry name" value="Xylose isomerase-like"/>
    <property type="match status" value="1"/>
</dbReference>
<gene>
    <name evidence="3" type="ORF">V5E97_31540</name>
</gene>
<protein>
    <submittedName>
        <fullName evidence="3">Sugar phosphate isomerase/epimerase family protein</fullName>
    </submittedName>
</protein>
<reference evidence="3" key="1">
    <citation type="submission" date="2024-05" db="EMBL/GenBank/DDBJ databases">
        <title>Planctomycetes of the genus Singulisphaera possess chitinolytic capabilities.</title>
        <authorList>
            <person name="Ivanova A."/>
        </authorList>
    </citation>
    <scope>NUCLEOTIDE SEQUENCE</scope>
    <source>
        <strain evidence="3">Ch08T</strain>
    </source>
</reference>
<proteinExistence type="predicted"/>
<dbReference type="AlphaFoldDB" id="A0AAU7CCB8"/>
<evidence type="ECO:0000259" key="2">
    <source>
        <dbReference type="Pfam" id="PF01261"/>
    </source>
</evidence>